<name>A0A251VDB3_HELAN</name>
<evidence type="ECO:0000313" key="8">
    <source>
        <dbReference type="EMBL" id="OTG33414.1"/>
    </source>
</evidence>
<organism evidence="8 9">
    <name type="scientific">Helianthus annuus</name>
    <name type="common">Common sunflower</name>
    <dbReference type="NCBI Taxonomy" id="4232"/>
    <lineage>
        <taxon>Eukaryota</taxon>
        <taxon>Viridiplantae</taxon>
        <taxon>Streptophyta</taxon>
        <taxon>Embryophyta</taxon>
        <taxon>Tracheophyta</taxon>
        <taxon>Spermatophyta</taxon>
        <taxon>Magnoliopsida</taxon>
        <taxon>eudicotyledons</taxon>
        <taxon>Gunneridae</taxon>
        <taxon>Pentapetalae</taxon>
        <taxon>asterids</taxon>
        <taxon>campanulids</taxon>
        <taxon>Asterales</taxon>
        <taxon>Asteraceae</taxon>
        <taxon>Asteroideae</taxon>
        <taxon>Heliantheae alliance</taxon>
        <taxon>Heliantheae</taxon>
        <taxon>Helianthus</taxon>
    </lineage>
</organism>
<evidence type="ECO:0000256" key="2">
    <source>
        <dbReference type="ARBA" id="ARBA00023127"/>
    </source>
</evidence>
<keyword evidence="3" id="KW-0131">Cell cycle</keyword>
<dbReference type="GO" id="GO:0051301">
    <property type="term" value="P:cell division"/>
    <property type="evidence" value="ECO:0007669"/>
    <property type="project" value="UniProtKB-KW"/>
</dbReference>
<dbReference type="PANTHER" id="PTHR10177">
    <property type="entry name" value="CYCLINS"/>
    <property type="match status" value="1"/>
</dbReference>
<dbReference type="Pfam" id="PF00134">
    <property type="entry name" value="Cyclin_N"/>
    <property type="match status" value="1"/>
</dbReference>
<dbReference type="Gramene" id="mRNA:HanXRQr2_Chr02g0072451">
    <property type="protein sequence ID" value="mRNA:HanXRQr2_Chr02g0072451"/>
    <property type="gene ID" value="HanXRQr2_Chr02g0072451"/>
</dbReference>
<dbReference type="GO" id="GO:0000307">
    <property type="term" value="C:cyclin-dependent protein kinase holoenzyme complex"/>
    <property type="evidence" value="ECO:0000318"/>
    <property type="project" value="GO_Central"/>
</dbReference>
<reference evidence="7 9" key="1">
    <citation type="journal article" date="2017" name="Nature">
        <title>The sunflower genome provides insights into oil metabolism, flowering and Asterid evolution.</title>
        <authorList>
            <person name="Badouin H."/>
            <person name="Gouzy J."/>
            <person name="Grassa C.J."/>
            <person name="Murat F."/>
            <person name="Staton S.E."/>
            <person name="Cottret L."/>
            <person name="Lelandais-Briere C."/>
            <person name="Owens G.L."/>
            <person name="Carrere S."/>
            <person name="Mayjonade B."/>
            <person name="Legrand L."/>
            <person name="Gill N."/>
            <person name="Kane N.C."/>
            <person name="Bowers J.E."/>
            <person name="Hubner S."/>
            <person name="Bellec A."/>
            <person name="Berard A."/>
            <person name="Berges H."/>
            <person name="Blanchet N."/>
            <person name="Boniface M.C."/>
            <person name="Brunel D."/>
            <person name="Catrice O."/>
            <person name="Chaidir N."/>
            <person name="Claudel C."/>
            <person name="Donnadieu C."/>
            <person name="Faraut T."/>
            <person name="Fievet G."/>
            <person name="Helmstetter N."/>
            <person name="King M."/>
            <person name="Knapp S.J."/>
            <person name="Lai Z."/>
            <person name="Le Paslier M.C."/>
            <person name="Lippi Y."/>
            <person name="Lorenzon L."/>
            <person name="Mandel J.R."/>
            <person name="Marage G."/>
            <person name="Marchand G."/>
            <person name="Marquand E."/>
            <person name="Bret-Mestries E."/>
            <person name="Morien E."/>
            <person name="Nambeesan S."/>
            <person name="Nguyen T."/>
            <person name="Pegot-Espagnet P."/>
            <person name="Pouilly N."/>
            <person name="Raftis F."/>
            <person name="Sallet E."/>
            <person name="Schiex T."/>
            <person name="Thomas J."/>
            <person name="Vandecasteele C."/>
            <person name="Vares D."/>
            <person name="Vear F."/>
            <person name="Vautrin S."/>
            <person name="Crespi M."/>
            <person name="Mangin B."/>
            <person name="Burke J.M."/>
            <person name="Salse J."/>
            <person name="Munos S."/>
            <person name="Vincourt P."/>
            <person name="Rieseberg L.H."/>
            <person name="Langlade N.B."/>
        </authorList>
    </citation>
    <scope>NUCLEOTIDE SEQUENCE [LARGE SCALE GENOMIC DNA]</scope>
    <source>
        <strain evidence="9">cv. SF193</strain>
        <tissue evidence="7">Leaves</tissue>
    </source>
</reference>
<dbReference type="GO" id="GO:0000082">
    <property type="term" value="P:G1/S transition of mitotic cell cycle"/>
    <property type="evidence" value="ECO:0000318"/>
    <property type="project" value="GO_Central"/>
</dbReference>
<dbReference type="Gene3D" id="1.10.472.10">
    <property type="entry name" value="Cyclin-like"/>
    <property type="match status" value="2"/>
</dbReference>
<keyword evidence="5" id="KW-0812">Transmembrane</keyword>
<dbReference type="GO" id="GO:0005634">
    <property type="term" value="C:nucleus"/>
    <property type="evidence" value="ECO:0000318"/>
    <property type="project" value="GO_Central"/>
</dbReference>
<dbReference type="SMART" id="SM00385">
    <property type="entry name" value="CYCLIN"/>
    <property type="match status" value="1"/>
</dbReference>
<keyword evidence="2 4" id="KW-0195">Cyclin</keyword>
<protein>
    <submittedName>
        <fullName evidence="7 8">Cyclin</fullName>
    </submittedName>
</protein>
<gene>
    <name evidence="8" type="ORF">HannXRQ_Chr02g0034461</name>
    <name evidence="7" type="ORF">HanXRQr2_Chr02g0072451</name>
</gene>
<reference evidence="7" key="3">
    <citation type="submission" date="2020-06" db="EMBL/GenBank/DDBJ databases">
        <title>Helianthus annuus Genome sequencing and assembly Release 2.</title>
        <authorList>
            <person name="Gouzy J."/>
            <person name="Langlade N."/>
            <person name="Munos S."/>
        </authorList>
    </citation>
    <scope>NUCLEOTIDE SEQUENCE</scope>
    <source>
        <tissue evidence="7">Leaves</tissue>
    </source>
</reference>
<dbReference type="GO" id="GO:0005737">
    <property type="term" value="C:cytoplasm"/>
    <property type="evidence" value="ECO:0000318"/>
    <property type="project" value="GO_Central"/>
</dbReference>
<reference evidence="8" key="2">
    <citation type="submission" date="2017-02" db="EMBL/GenBank/DDBJ databases">
        <title>Sunflower complete genome.</title>
        <authorList>
            <person name="Langlade N."/>
            <person name="Munos S."/>
        </authorList>
    </citation>
    <scope>NUCLEOTIDE SEQUENCE [LARGE SCALE GENOMIC DNA]</scope>
    <source>
        <tissue evidence="8">Leaves</tissue>
    </source>
</reference>
<dbReference type="InterPro" id="IPR048258">
    <property type="entry name" value="Cyclins_cyclin-box"/>
</dbReference>
<feature type="transmembrane region" description="Helical" evidence="5">
    <location>
        <begin position="262"/>
        <end position="282"/>
    </location>
</feature>
<dbReference type="EMBL" id="MNCJ02000317">
    <property type="protein sequence ID" value="KAF5818981.1"/>
    <property type="molecule type" value="Genomic_DNA"/>
</dbReference>
<dbReference type="SUPFAM" id="SSF47954">
    <property type="entry name" value="Cyclin-like"/>
    <property type="match status" value="1"/>
</dbReference>
<comment type="similarity">
    <text evidence="4">Belongs to the cyclin family.</text>
</comment>
<sequence length="290" mass="33201">MADSSSPSSFSLSRFLSLETTDTGLATADDDEDDLNKLNEDEEYLRVLLDKEESVRNRIDQPHVHDSILISRSEAIQWIFNVRSSLQFKFHTAYLSVTFIDRFISVSPSHITHDDKPWAIRLLAVACLSLAAKTIDRTNWQLSSLLQAEGFEFSNKAVQRMELLVLTTLDWRMCSVTPFRFIRYFVSCLCNESSSRDLVSMISQIICAATIGKFNINDHFDLNIMAHRSSTIAMAATLMAVDQGLTRESMEIKVKTTWVNQLFDHVSLSIVFFFYIGIIIRWDHIKKNIL</sequence>
<keyword evidence="1" id="KW-0132">Cell division</keyword>
<evidence type="ECO:0000313" key="9">
    <source>
        <dbReference type="Proteomes" id="UP000215914"/>
    </source>
</evidence>
<dbReference type="InterPro" id="IPR006671">
    <property type="entry name" value="Cyclin_N"/>
</dbReference>
<dbReference type="AlphaFoldDB" id="A0A251VDB3"/>
<dbReference type="OMA" id="WEMNLIT"/>
<dbReference type="InParanoid" id="A0A251VDB3"/>
<keyword evidence="5" id="KW-0472">Membrane</keyword>
<dbReference type="InterPro" id="IPR036915">
    <property type="entry name" value="Cyclin-like_sf"/>
</dbReference>
<evidence type="ECO:0000256" key="4">
    <source>
        <dbReference type="RuleBase" id="RU000383"/>
    </source>
</evidence>
<keyword evidence="9" id="KW-1185">Reference proteome</keyword>
<proteinExistence type="inferred from homology"/>
<evidence type="ECO:0000313" key="7">
    <source>
        <dbReference type="EMBL" id="KAF5818981.1"/>
    </source>
</evidence>
<keyword evidence="5" id="KW-1133">Transmembrane helix</keyword>
<dbReference type="PROSITE" id="PS00292">
    <property type="entry name" value="CYCLINS"/>
    <property type="match status" value="1"/>
</dbReference>
<accession>A0A251VDB3</accession>
<dbReference type="Proteomes" id="UP000215914">
    <property type="component" value="Chromosome 2"/>
</dbReference>
<dbReference type="EMBL" id="CM007891">
    <property type="protein sequence ID" value="OTG33414.1"/>
    <property type="molecule type" value="Genomic_DNA"/>
</dbReference>
<dbReference type="GO" id="GO:0016538">
    <property type="term" value="F:cyclin-dependent protein serine/threonine kinase regulator activity"/>
    <property type="evidence" value="ECO:0000318"/>
    <property type="project" value="GO_Central"/>
</dbReference>
<feature type="domain" description="Cyclin-like" evidence="6">
    <location>
        <begin position="77"/>
        <end position="167"/>
    </location>
</feature>
<evidence type="ECO:0000256" key="1">
    <source>
        <dbReference type="ARBA" id="ARBA00022618"/>
    </source>
</evidence>
<dbReference type="InterPro" id="IPR039361">
    <property type="entry name" value="Cyclin"/>
</dbReference>
<evidence type="ECO:0000259" key="6">
    <source>
        <dbReference type="SMART" id="SM00385"/>
    </source>
</evidence>
<dbReference type="InterPro" id="IPR013763">
    <property type="entry name" value="Cyclin-like_dom"/>
</dbReference>
<evidence type="ECO:0000256" key="5">
    <source>
        <dbReference type="SAM" id="Phobius"/>
    </source>
</evidence>
<evidence type="ECO:0000256" key="3">
    <source>
        <dbReference type="ARBA" id="ARBA00023306"/>
    </source>
</evidence>
<dbReference type="STRING" id="4232.A0A251VDB3"/>